<dbReference type="WBParaSite" id="TCNE_0001182301-mRNA-1">
    <property type="protein sequence ID" value="TCNE_0001182301-mRNA-1"/>
    <property type="gene ID" value="TCNE_0001182301"/>
</dbReference>
<keyword evidence="2" id="KW-1185">Reference proteome</keyword>
<evidence type="ECO:0000313" key="2">
    <source>
        <dbReference type="Proteomes" id="UP000050794"/>
    </source>
</evidence>
<name>A0A183UTK3_TOXCA</name>
<reference evidence="3" key="1">
    <citation type="submission" date="2016-06" db="UniProtKB">
        <authorList>
            <consortium name="WormBaseParasite"/>
        </authorList>
    </citation>
    <scope>IDENTIFICATION</scope>
</reference>
<evidence type="ECO:0000313" key="3">
    <source>
        <dbReference type="WBParaSite" id="TCNE_0001182301-mRNA-1"/>
    </source>
</evidence>
<organism evidence="2 3">
    <name type="scientific">Toxocara canis</name>
    <name type="common">Canine roundworm</name>
    <dbReference type="NCBI Taxonomy" id="6265"/>
    <lineage>
        <taxon>Eukaryota</taxon>
        <taxon>Metazoa</taxon>
        <taxon>Ecdysozoa</taxon>
        <taxon>Nematoda</taxon>
        <taxon>Chromadorea</taxon>
        <taxon>Rhabditida</taxon>
        <taxon>Spirurina</taxon>
        <taxon>Ascaridomorpha</taxon>
        <taxon>Ascaridoidea</taxon>
        <taxon>Toxocaridae</taxon>
        <taxon>Toxocara</taxon>
    </lineage>
</organism>
<protein>
    <submittedName>
        <fullName evidence="3">Tick transposon</fullName>
    </submittedName>
</protein>
<feature type="coiled-coil region" evidence="1">
    <location>
        <begin position="181"/>
        <end position="215"/>
    </location>
</feature>
<evidence type="ECO:0000256" key="1">
    <source>
        <dbReference type="SAM" id="Coils"/>
    </source>
</evidence>
<dbReference type="AlphaFoldDB" id="A0A183UTK3"/>
<accession>A0A183UTK3</accession>
<proteinExistence type="predicted"/>
<dbReference type="Proteomes" id="UP000050794">
    <property type="component" value="Unassembled WGS sequence"/>
</dbReference>
<sequence>LGLGKRSERFEEANTFNEGGFRKMASFGHSVPLLRKWFSYLKVDEHKWYTTDRVPLRSPFEIYKPHAASSGCFFLLDASLGDEPPIRGHIANNTTSDENTPAGELLLWFHLISIAMFPCFICEEQQRYEHDDDDETLEELIERDEQEGFLAVEEMDDQLVDISSNIWKKPQTNIHALTNDIEQLRDSIQNSSITLDAAEERLKTAKSRYDAVTLERETNERSALKHWIQLPTMRHRLLKFEQRLLTNDVYGSNRSQIVKIDKMRTTINDIAVQLRGVYEYYFISDEDLVNAGLMLSEAESEMQKRRALLPTEKPKQKCFWFICI</sequence>
<keyword evidence="1" id="KW-0175">Coiled coil</keyword>